<dbReference type="Pfam" id="PF02690">
    <property type="entry name" value="Na_Pi_cotrans"/>
    <property type="match status" value="1"/>
</dbReference>
<evidence type="ECO:0000256" key="6">
    <source>
        <dbReference type="SAM" id="Phobius"/>
    </source>
</evidence>
<dbReference type="GO" id="GO:0005886">
    <property type="term" value="C:plasma membrane"/>
    <property type="evidence" value="ECO:0007669"/>
    <property type="project" value="UniProtKB-SubCell"/>
</dbReference>
<sequence length="141" mass="14478">MNSGTFVIVELLGGVALLLWGVRMVRTGVMRGWGDRLQRFVEQRLSNRLTAFGGGIAATAVLGSATALAFIIAGLAGAGAIGAATGLAVLLGADIGSALVSGLFASGSSLAQRPWRRFFCLRAISPSVRRASFARETPAAS</sequence>
<organism evidence="7 8">
    <name type="scientific">Ensifer adhaerens</name>
    <name type="common">Sinorhizobium morelense</name>
    <dbReference type="NCBI Taxonomy" id="106592"/>
    <lineage>
        <taxon>Bacteria</taxon>
        <taxon>Pseudomonadati</taxon>
        <taxon>Pseudomonadota</taxon>
        <taxon>Alphaproteobacteria</taxon>
        <taxon>Hyphomicrobiales</taxon>
        <taxon>Rhizobiaceae</taxon>
        <taxon>Sinorhizobium/Ensifer group</taxon>
        <taxon>Ensifer</taxon>
    </lineage>
</organism>
<keyword evidence="3 6" id="KW-0812">Transmembrane</keyword>
<evidence type="ECO:0008006" key="9">
    <source>
        <dbReference type="Google" id="ProtNLM"/>
    </source>
</evidence>
<dbReference type="InterPro" id="IPR003841">
    <property type="entry name" value="Na/Pi_transpt"/>
</dbReference>
<evidence type="ECO:0000256" key="5">
    <source>
        <dbReference type="ARBA" id="ARBA00023136"/>
    </source>
</evidence>
<feature type="transmembrane region" description="Helical" evidence="6">
    <location>
        <begin position="6"/>
        <end position="29"/>
    </location>
</feature>
<dbReference type="PANTHER" id="PTHR10010">
    <property type="entry name" value="SOLUTE CARRIER FAMILY 34 SODIUM PHOSPHATE , MEMBER 2-RELATED"/>
    <property type="match status" value="1"/>
</dbReference>
<dbReference type="GO" id="GO:0044341">
    <property type="term" value="P:sodium-dependent phosphate transport"/>
    <property type="evidence" value="ECO:0007669"/>
    <property type="project" value="InterPro"/>
</dbReference>
<name>A0A0L8BL57_ENSAD</name>
<comment type="caution">
    <text evidence="7">The sequence shown here is derived from an EMBL/GenBank/DDBJ whole genome shotgun (WGS) entry which is preliminary data.</text>
</comment>
<keyword evidence="5 6" id="KW-0472">Membrane</keyword>
<evidence type="ECO:0000313" key="8">
    <source>
        <dbReference type="Proteomes" id="UP000037425"/>
    </source>
</evidence>
<reference evidence="8" key="1">
    <citation type="submission" date="2015-07" db="EMBL/GenBank/DDBJ databases">
        <title>Whole genome sequence of an Ensifer adhaerens strain isolated from a cave pool in the Wind Cave National Park.</title>
        <authorList>
            <person name="Eng W.W.H."/>
            <person name="Gan H.M."/>
            <person name="Barton H.A."/>
            <person name="Savka M.A."/>
        </authorList>
    </citation>
    <scope>NUCLEOTIDE SEQUENCE [LARGE SCALE GENOMIC DNA]</scope>
    <source>
        <strain evidence="8">SD006</strain>
    </source>
</reference>
<dbReference type="AlphaFoldDB" id="A0A0L8BL57"/>
<evidence type="ECO:0000256" key="2">
    <source>
        <dbReference type="ARBA" id="ARBA00022475"/>
    </source>
</evidence>
<comment type="subcellular location">
    <subcellularLocation>
        <location evidence="1">Cell membrane</location>
        <topology evidence="1">Multi-pass membrane protein</topology>
    </subcellularLocation>
</comment>
<dbReference type="PANTHER" id="PTHR10010:SF46">
    <property type="entry name" value="SODIUM-DEPENDENT PHOSPHATE TRANSPORT PROTEIN 2B"/>
    <property type="match status" value="1"/>
</dbReference>
<evidence type="ECO:0000256" key="3">
    <source>
        <dbReference type="ARBA" id="ARBA00022692"/>
    </source>
</evidence>
<feature type="transmembrane region" description="Helical" evidence="6">
    <location>
        <begin position="49"/>
        <end position="75"/>
    </location>
</feature>
<proteinExistence type="predicted"/>
<keyword evidence="2" id="KW-1003">Cell membrane</keyword>
<dbReference type="Proteomes" id="UP000037425">
    <property type="component" value="Unassembled WGS sequence"/>
</dbReference>
<keyword evidence="4 6" id="KW-1133">Transmembrane helix</keyword>
<dbReference type="PATRIC" id="fig|106592.7.peg.3450"/>
<protein>
    <recommendedName>
        <fullName evidence="9">Na+/Pi-cotransporter</fullName>
    </recommendedName>
</protein>
<accession>A0A0L8BL57</accession>
<dbReference type="EMBL" id="LGAP01000020">
    <property type="protein sequence ID" value="KOF15308.1"/>
    <property type="molecule type" value="Genomic_DNA"/>
</dbReference>
<evidence type="ECO:0000256" key="4">
    <source>
        <dbReference type="ARBA" id="ARBA00022989"/>
    </source>
</evidence>
<gene>
    <name evidence="7" type="ORF">AC244_23635</name>
</gene>
<evidence type="ECO:0000256" key="1">
    <source>
        <dbReference type="ARBA" id="ARBA00004651"/>
    </source>
</evidence>
<dbReference type="GO" id="GO:0005436">
    <property type="term" value="F:sodium:phosphate symporter activity"/>
    <property type="evidence" value="ECO:0007669"/>
    <property type="project" value="InterPro"/>
</dbReference>
<dbReference type="RefSeq" id="WP_053251251.1">
    <property type="nucleotide sequence ID" value="NZ_LGAP01000020.1"/>
</dbReference>
<feature type="transmembrane region" description="Helical" evidence="6">
    <location>
        <begin position="81"/>
        <end position="107"/>
    </location>
</feature>
<evidence type="ECO:0000313" key="7">
    <source>
        <dbReference type="EMBL" id="KOF15308.1"/>
    </source>
</evidence>